<comment type="caution">
    <text evidence="1">The sequence shown here is derived from an EMBL/GenBank/DDBJ whole genome shotgun (WGS) entry which is preliminary data.</text>
</comment>
<protein>
    <submittedName>
        <fullName evidence="1">DNA polymerase III alpha subunit (Gram-positive type)</fullName>
    </submittedName>
</protein>
<dbReference type="AlphaFoldDB" id="A0A927N3G1"/>
<organism evidence="1 2">
    <name type="scientific">Actinopolymorpha pittospori</name>
    <dbReference type="NCBI Taxonomy" id="648752"/>
    <lineage>
        <taxon>Bacteria</taxon>
        <taxon>Bacillati</taxon>
        <taxon>Actinomycetota</taxon>
        <taxon>Actinomycetes</taxon>
        <taxon>Propionibacteriales</taxon>
        <taxon>Actinopolymorphaceae</taxon>
        <taxon>Actinopolymorpha</taxon>
    </lineage>
</organism>
<proteinExistence type="predicted"/>
<accession>A0A927N3G1</accession>
<evidence type="ECO:0000313" key="2">
    <source>
        <dbReference type="Proteomes" id="UP000638648"/>
    </source>
</evidence>
<reference evidence="1" key="1">
    <citation type="submission" date="2020-10" db="EMBL/GenBank/DDBJ databases">
        <title>Sequencing the genomes of 1000 actinobacteria strains.</title>
        <authorList>
            <person name="Klenk H.-P."/>
        </authorList>
    </citation>
    <scope>NUCLEOTIDE SEQUENCE</scope>
    <source>
        <strain evidence="1">DSM 45354</strain>
    </source>
</reference>
<gene>
    <name evidence="1" type="ORF">HEB94_004733</name>
</gene>
<keyword evidence="2" id="KW-1185">Reference proteome</keyword>
<dbReference type="RefSeq" id="WP_192751757.1">
    <property type="nucleotide sequence ID" value="NZ_BAABJL010000040.1"/>
</dbReference>
<dbReference type="Proteomes" id="UP000638648">
    <property type="component" value="Unassembled WGS sequence"/>
</dbReference>
<evidence type="ECO:0000313" key="1">
    <source>
        <dbReference type="EMBL" id="MBE1607885.1"/>
    </source>
</evidence>
<sequence>MTETTFQCPTCRRLELFEQPVCPDGHGADCPDWMCVVCGTALFVDPAFVLGPDVEIVTAHVA</sequence>
<dbReference type="EMBL" id="JADBEM010000001">
    <property type="protein sequence ID" value="MBE1607885.1"/>
    <property type="molecule type" value="Genomic_DNA"/>
</dbReference>
<name>A0A927N3G1_9ACTN</name>